<dbReference type="RefSeq" id="WP_272721351.1">
    <property type="nucleotide sequence ID" value="NZ_JAQPYS010000119.1"/>
</dbReference>
<name>A0ABT5HDR2_9BACE</name>
<reference evidence="1 2" key="1">
    <citation type="submission" date="2023-01" db="EMBL/GenBank/DDBJ databases">
        <title>Exploring GABA producing Bacteroides strains toward improving mental health.</title>
        <authorList>
            <person name="Yousuf B."/>
            <person name="Bouhlel N.E."/>
            <person name="Mottawea W."/>
            <person name="Hammami R."/>
        </authorList>
    </citation>
    <scope>NUCLEOTIDE SEQUENCE [LARGE SCALE GENOMIC DNA]</scope>
    <source>
        <strain evidence="1 2">UO.H1054</strain>
    </source>
</reference>
<proteinExistence type="predicted"/>
<accession>A0ABT5HDR2</accession>
<dbReference type="InterPro" id="IPR025049">
    <property type="entry name" value="Mfa-like_1"/>
</dbReference>
<keyword evidence="2" id="KW-1185">Reference proteome</keyword>
<dbReference type="EMBL" id="JAQPYS010000119">
    <property type="protein sequence ID" value="MDC7138630.1"/>
    <property type="molecule type" value="Genomic_DNA"/>
</dbReference>
<dbReference type="CDD" id="cd13120">
    <property type="entry name" value="BF2867_like_N"/>
    <property type="match status" value="1"/>
</dbReference>
<dbReference type="PROSITE" id="PS51257">
    <property type="entry name" value="PROKAR_LIPOPROTEIN"/>
    <property type="match status" value="1"/>
</dbReference>
<organism evidence="1 2">
    <name type="scientific">Bacteroides zhangwenhongii</name>
    <dbReference type="NCBI Taxonomy" id="2650157"/>
    <lineage>
        <taxon>Bacteria</taxon>
        <taxon>Pseudomonadati</taxon>
        <taxon>Bacteroidota</taxon>
        <taxon>Bacteroidia</taxon>
        <taxon>Bacteroidales</taxon>
        <taxon>Bacteroidaceae</taxon>
        <taxon>Bacteroides</taxon>
    </lineage>
</organism>
<sequence>MKRFLLYAMMTAGVLASCSQGENDGLPQDDSVNGGTDAAPILLSAVAPSASVEASTRSAGTVGGKGDANVWSGQRLHIFAFQKDATTGETYGDKITGDKTFFDKIGIAASDNETIVKWENDQTLYFPRSGAYDFFGYYADDALGANPTYETGTNTLYANFTIDGSQDLMIAKAKLSTEQEAALGDDKYKAYSAYTARKGYQPAMTFEHLLTRLTFNIQGMGDQGPENVYVKSIRVKSRNTGKLVFAYVTDTDKGAVFDQFTPETLPFLYLKERNAQGVMQALDADITFTEADLTEDIKDFQGTIGKYHASATGAANATPVGEALLVEPGVTSYALEVDVVQYYNKNGKIITDLTQRENTYKLNLDIAKVAPPKGEPTPTIFEASKSYDVTVQVHGLTEITLTAKLGEWKDGGSIVFDPDNDFSNDVK</sequence>
<dbReference type="Proteomes" id="UP001215398">
    <property type="component" value="Unassembled WGS sequence"/>
</dbReference>
<protein>
    <submittedName>
        <fullName evidence="1">Fimbrillin family protein</fullName>
    </submittedName>
</protein>
<dbReference type="Pfam" id="PF13149">
    <property type="entry name" value="Mfa_like_1"/>
    <property type="match status" value="1"/>
</dbReference>
<gene>
    <name evidence="1" type="ORF">PQG98_20125</name>
</gene>
<evidence type="ECO:0000313" key="2">
    <source>
        <dbReference type="Proteomes" id="UP001215398"/>
    </source>
</evidence>
<evidence type="ECO:0000313" key="1">
    <source>
        <dbReference type="EMBL" id="MDC7138630.1"/>
    </source>
</evidence>
<comment type="caution">
    <text evidence="1">The sequence shown here is derived from an EMBL/GenBank/DDBJ whole genome shotgun (WGS) entry which is preliminary data.</text>
</comment>